<organism evidence="12 13">
    <name type="scientific">Bacillus solimangrovi</name>
    <dbReference type="NCBI Taxonomy" id="1305675"/>
    <lineage>
        <taxon>Bacteria</taxon>
        <taxon>Bacillati</taxon>
        <taxon>Bacillota</taxon>
        <taxon>Bacilli</taxon>
        <taxon>Bacillales</taxon>
        <taxon>Bacillaceae</taxon>
        <taxon>Bacillus</taxon>
    </lineage>
</organism>
<keyword evidence="8 11" id="KW-0067">ATP-binding</keyword>
<keyword evidence="13" id="KW-1185">Reference proteome</keyword>
<dbReference type="InterPro" id="IPR029056">
    <property type="entry name" value="Ribokinase-like"/>
</dbReference>
<dbReference type="Gene3D" id="3.40.1190.20">
    <property type="match status" value="1"/>
</dbReference>
<comment type="similarity">
    <text evidence="11">Belongs to the Thz kinase family.</text>
</comment>
<dbReference type="AlphaFoldDB" id="A0A1E5LB44"/>
<proteinExistence type="inferred from homology"/>
<dbReference type="RefSeq" id="WP_069718565.1">
    <property type="nucleotide sequence ID" value="NZ_MJEH01000062.1"/>
</dbReference>
<evidence type="ECO:0000256" key="10">
    <source>
        <dbReference type="ARBA" id="ARBA00022977"/>
    </source>
</evidence>
<feature type="binding site" evidence="11">
    <location>
        <position position="45"/>
    </location>
    <ligand>
        <name>substrate</name>
    </ligand>
</feature>
<dbReference type="EC" id="2.7.1.50" evidence="11"/>
<accession>A0A1E5LB44</accession>
<dbReference type="InterPro" id="IPR000417">
    <property type="entry name" value="Hyethyz_kinase"/>
</dbReference>
<dbReference type="GO" id="GO:0009229">
    <property type="term" value="P:thiamine diphosphate biosynthetic process"/>
    <property type="evidence" value="ECO:0007669"/>
    <property type="project" value="UniProtKB-UniRule"/>
</dbReference>
<feature type="binding site" evidence="11">
    <location>
        <position position="166"/>
    </location>
    <ligand>
        <name>ATP</name>
        <dbReference type="ChEBI" id="CHEBI:30616"/>
    </ligand>
</feature>
<evidence type="ECO:0000256" key="4">
    <source>
        <dbReference type="ARBA" id="ARBA00022679"/>
    </source>
</evidence>
<comment type="catalytic activity">
    <reaction evidence="1 11">
        <text>5-(2-hydroxyethyl)-4-methylthiazole + ATP = 4-methyl-5-(2-phosphooxyethyl)-thiazole + ADP + H(+)</text>
        <dbReference type="Rhea" id="RHEA:24212"/>
        <dbReference type="ChEBI" id="CHEBI:15378"/>
        <dbReference type="ChEBI" id="CHEBI:17957"/>
        <dbReference type="ChEBI" id="CHEBI:30616"/>
        <dbReference type="ChEBI" id="CHEBI:58296"/>
        <dbReference type="ChEBI" id="CHEBI:456216"/>
        <dbReference type="EC" id="2.7.1.50"/>
    </reaction>
</comment>
<comment type="cofactor">
    <cofactor evidence="2 11">
        <name>Mg(2+)</name>
        <dbReference type="ChEBI" id="CHEBI:18420"/>
    </cofactor>
</comment>
<dbReference type="NCBIfam" id="NF006830">
    <property type="entry name" value="PRK09355.1"/>
    <property type="match status" value="1"/>
</dbReference>
<evidence type="ECO:0000313" key="13">
    <source>
        <dbReference type="Proteomes" id="UP000095209"/>
    </source>
</evidence>
<protein>
    <recommendedName>
        <fullName evidence="11">Hydroxyethylthiazole kinase</fullName>
        <ecNumber evidence="11">2.7.1.50</ecNumber>
    </recommendedName>
    <alternativeName>
        <fullName evidence="11">4-methyl-5-beta-hydroxyethylthiazole kinase</fullName>
        <shortName evidence="11">TH kinase</shortName>
        <shortName evidence="11">Thz kinase</shortName>
    </alternativeName>
</protein>
<dbReference type="PIRSF" id="PIRSF000513">
    <property type="entry name" value="Thz_kinase"/>
    <property type="match status" value="1"/>
</dbReference>
<dbReference type="GO" id="GO:0008972">
    <property type="term" value="F:phosphomethylpyrimidine kinase activity"/>
    <property type="evidence" value="ECO:0007669"/>
    <property type="project" value="TreeGrafter"/>
</dbReference>
<keyword evidence="10 11" id="KW-0784">Thiamine biosynthesis</keyword>
<keyword evidence="7 11" id="KW-0418">Kinase</keyword>
<dbReference type="PANTHER" id="PTHR20858">
    <property type="entry name" value="PHOSPHOMETHYLPYRIMIDINE KINASE"/>
    <property type="match status" value="1"/>
</dbReference>
<dbReference type="EMBL" id="MJEH01000062">
    <property type="protein sequence ID" value="OEH91305.1"/>
    <property type="molecule type" value="Genomic_DNA"/>
</dbReference>
<keyword evidence="4 11" id="KW-0808">Transferase</keyword>
<feature type="binding site" evidence="11">
    <location>
        <position position="121"/>
    </location>
    <ligand>
        <name>ATP</name>
        <dbReference type="ChEBI" id="CHEBI:30616"/>
    </ligand>
</feature>
<sequence length="272" mass="28732">MNRKKIIQMVEQVRIHNPLIHNLTNVVVTNFTANGLLAIGASPVMSTAIEEVEDLASISNGVLINIGTVTSREIEAMLLAGKAANKKGIPVVLDPVGVGATPFRMKTVQKLLENVKFTAIRGNAAEIANIIGESWEIKGVDSQGDGDVRRLATAAANQLKTMVVVTGEVDIISNGKLTYEVHNGHVWMTKVTGSGCLLGAVVSAFLAANENKLEASVAALVYYGVAAELAVKQATGPGSFQTAFLDALSNVNEEEIQGLASYNELIIGESHV</sequence>
<evidence type="ECO:0000256" key="1">
    <source>
        <dbReference type="ARBA" id="ARBA00001771"/>
    </source>
</evidence>
<evidence type="ECO:0000256" key="8">
    <source>
        <dbReference type="ARBA" id="ARBA00022840"/>
    </source>
</evidence>
<evidence type="ECO:0000313" key="12">
    <source>
        <dbReference type="EMBL" id="OEH91305.1"/>
    </source>
</evidence>
<evidence type="ECO:0000256" key="11">
    <source>
        <dbReference type="HAMAP-Rule" id="MF_00228"/>
    </source>
</evidence>
<dbReference type="GO" id="GO:0004417">
    <property type="term" value="F:hydroxyethylthiazole kinase activity"/>
    <property type="evidence" value="ECO:0007669"/>
    <property type="project" value="UniProtKB-UniRule"/>
</dbReference>
<keyword evidence="6 11" id="KW-0547">Nucleotide-binding</keyword>
<dbReference type="HAMAP" id="MF_00228">
    <property type="entry name" value="Thz_kinase"/>
    <property type="match status" value="1"/>
</dbReference>
<dbReference type="OrthoDB" id="9778146at2"/>
<dbReference type="CDD" id="cd01170">
    <property type="entry name" value="THZ_kinase"/>
    <property type="match status" value="1"/>
</dbReference>
<dbReference type="GO" id="GO:0000287">
    <property type="term" value="F:magnesium ion binding"/>
    <property type="evidence" value="ECO:0007669"/>
    <property type="project" value="UniProtKB-UniRule"/>
</dbReference>
<comment type="pathway">
    <text evidence="3 11">Cofactor biosynthesis; thiamine diphosphate biosynthesis; 4-methyl-5-(2-phosphoethyl)-thiazole from 5-(2-hydroxyethyl)-4-methylthiazole: step 1/1.</text>
</comment>
<dbReference type="GO" id="GO:0005829">
    <property type="term" value="C:cytosol"/>
    <property type="evidence" value="ECO:0007669"/>
    <property type="project" value="TreeGrafter"/>
</dbReference>
<dbReference type="Pfam" id="PF02110">
    <property type="entry name" value="HK"/>
    <property type="match status" value="1"/>
</dbReference>
<keyword evidence="9 11" id="KW-0460">Magnesium</keyword>
<comment type="function">
    <text evidence="11">Catalyzes the phosphorylation of the hydroxyl group of 4-methyl-5-beta-hydroxyethylthiazole (THZ).</text>
</comment>
<dbReference type="PANTHER" id="PTHR20858:SF17">
    <property type="entry name" value="HYDROXYMETHYLPYRIMIDINE_PHOSPHOMETHYLPYRIMIDINE KINASE THI20-RELATED"/>
    <property type="match status" value="1"/>
</dbReference>
<gene>
    <name evidence="11" type="primary">thiM</name>
    <name evidence="12" type="ORF">BFG57_05415</name>
</gene>
<evidence type="ECO:0000256" key="6">
    <source>
        <dbReference type="ARBA" id="ARBA00022741"/>
    </source>
</evidence>
<dbReference type="GO" id="GO:0005524">
    <property type="term" value="F:ATP binding"/>
    <property type="evidence" value="ECO:0007669"/>
    <property type="project" value="UniProtKB-UniRule"/>
</dbReference>
<dbReference type="GO" id="GO:0009228">
    <property type="term" value="P:thiamine biosynthetic process"/>
    <property type="evidence" value="ECO:0007669"/>
    <property type="project" value="UniProtKB-KW"/>
</dbReference>
<reference evidence="12 13" key="1">
    <citation type="submission" date="2016-08" db="EMBL/GenBank/DDBJ databases">
        <title>Genome of Bacillus solimangrovi GH2-4.</title>
        <authorList>
            <person name="Lim S."/>
            <person name="Kim B.-C."/>
        </authorList>
    </citation>
    <scope>NUCLEOTIDE SEQUENCE [LARGE SCALE GENOMIC DNA]</scope>
    <source>
        <strain evidence="12 13">GH2-4</strain>
    </source>
</reference>
<dbReference type="SUPFAM" id="SSF53613">
    <property type="entry name" value="Ribokinase-like"/>
    <property type="match status" value="1"/>
</dbReference>
<dbReference type="Proteomes" id="UP000095209">
    <property type="component" value="Unassembled WGS sequence"/>
</dbReference>
<dbReference type="PRINTS" id="PR01099">
    <property type="entry name" value="HYETHTZKNASE"/>
</dbReference>
<evidence type="ECO:0000256" key="3">
    <source>
        <dbReference type="ARBA" id="ARBA00004868"/>
    </source>
</evidence>
<dbReference type="NCBIfam" id="TIGR00694">
    <property type="entry name" value="thiM"/>
    <property type="match status" value="1"/>
</dbReference>
<name>A0A1E5LB44_9BACI</name>
<dbReference type="STRING" id="1305675.BFG57_05415"/>
<dbReference type="UniPathway" id="UPA00060">
    <property type="reaction ID" value="UER00139"/>
</dbReference>
<comment type="caution">
    <text evidence="12">The sequence shown here is derived from an EMBL/GenBank/DDBJ whole genome shotgun (WGS) entry which is preliminary data.</text>
</comment>
<evidence type="ECO:0000256" key="2">
    <source>
        <dbReference type="ARBA" id="ARBA00001946"/>
    </source>
</evidence>
<keyword evidence="5 11" id="KW-0479">Metal-binding</keyword>
<evidence type="ECO:0000256" key="9">
    <source>
        <dbReference type="ARBA" id="ARBA00022842"/>
    </source>
</evidence>
<dbReference type="GO" id="GO:0008902">
    <property type="term" value="F:hydroxymethylpyrimidine kinase activity"/>
    <property type="evidence" value="ECO:0007669"/>
    <property type="project" value="TreeGrafter"/>
</dbReference>
<evidence type="ECO:0000256" key="5">
    <source>
        <dbReference type="ARBA" id="ARBA00022723"/>
    </source>
</evidence>
<feature type="binding site" evidence="11">
    <location>
        <position position="193"/>
    </location>
    <ligand>
        <name>substrate</name>
    </ligand>
</feature>
<evidence type="ECO:0000256" key="7">
    <source>
        <dbReference type="ARBA" id="ARBA00022777"/>
    </source>
</evidence>